<accession>A0A9X5BMG7</accession>
<dbReference type="Pfam" id="PF23343">
    <property type="entry name" value="REP_ORF2-G2P"/>
    <property type="match status" value="1"/>
</dbReference>
<proteinExistence type="predicted"/>
<feature type="domain" description="Replication-associated protein ORF2/G2P" evidence="1">
    <location>
        <begin position="94"/>
        <end position="196"/>
    </location>
</feature>
<evidence type="ECO:0000313" key="3">
    <source>
        <dbReference type="Proteomes" id="UP001154420"/>
    </source>
</evidence>
<evidence type="ECO:0000313" key="2">
    <source>
        <dbReference type="EMBL" id="NBJ95452.1"/>
    </source>
</evidence>
<keyword evidence="3" id="KW-1185">Reference proteome</keyword>
<dbReference type="RefSeq" id="WP_160562342.1">
    <property type="nucleotide sequence ID" value="NZ_QZDT01000095.1"/>
</dbReference>
<sequence length="308" mass="35624">MKIEKVKKNMRLYEDSPVQLKCMGNVFEIRSMAYPSTSPIRKLDKDYYLELSTGEICEFKHNDRRTDNLTSIAQSLKHLREYINTNITDPLKTLFITLTYADNMQDSEKLYNDFRKFNMRLTYYFNKNRLPHYEYIVAVEPQARGSLHAHVLLIFQTKAPFLPNKTLARIWGHGFVKVNALKNVDNIGAYLSAYLGDMELHETMSASDVACKGFKTVESVDGQGKRKTKAIVKGARLKLYPKGFRLFRKSKGILPPEIKKCTYEEAVQEIGNADLTYEKTIKITGDEGEVHNVINYQYYKKQPETQTD</sequence>
<dbReference type="InterPro" id="IPR056906">
    <property type="entry name" value="ORF2/G2P_dom"/>
</dbReference>
<name>A0A9X5BMG7_9FIRM</name>
<reference evidence="2" key="1">
    <citation type="submission" date="2018-09" db="EMBL/GenBank/DDBJ databases">
        <title>Murine metabolic-syndrome-specific gut microbial biobank.</title>
        <authorList>
            <person name="Liu C."/>
        </authorList>
    </citation>
    <scope>NUCLEOTIDE SEQUENCE</scope>
    <source>
        <strain evidence="2">D42-62</strain>
    </source>
</reference>
<comment type="caution">
    <text evidence="2">The sequence shown here is derived from an EMBL/GenBank/DDBJ whole genome shotgun (WGS) entry which is preliminary data.</text>
</comment>
<organism evidence="2 3">
    <name type="scientific">Parablautia muri</name>
    <dbReference type="NCBI Taxonomy" id="2320879"/>
    <lineage>
        <taxon>Bacteria</taxon>
        <taxon>Bacillati</taxon>
        <taxon>Bacillota</taxon>
        <taxon>Clostridia</taxon>
        <taxon>Lachnospirales</taxon>
        <taxon>Lachnospiraceae</taxon>
        <taxon>Parablautia</taxon>
    </lineage>
</organism>
<dbReference type="OrthoDB" id="1733540at2"/>
<dbReference type="Proteomes" id="UP001154420">
    <property type="component" value="Unassembled WGS sequence"/>
</dbReference>
<gene>
    <name evidence="2" type="ORF">D5281_23760</name>
</gene>
<dbReference type="AlphaFoldDB" id="A0A9X5BMG7"/>
<protein>
    <recommendedName>
        <fullName evidence="1">Replication-associated protein ORF2/G2P domain-containing protein</fullName>
    </recommendedName>
</protein>
<dbReference type="EMBL" id="QZDT01000095">
    <property type="protein sequence ID" value="NBJ95452.1"/>
    <property type="molecule type" value="Genomic_DNA"/>
</dbReference>
<evidence type="ECO:0000259" key="1">
    <source>
        <dbReference type="Pfam" id="PF23343"/>
    </source>
</evidence>